<evidence type="ECO:0000256" key="3">
    <source>
        <dbReference type="ARBA" id="ARBA00023242"/>
    </source>
</evidence>
<evidence type="ECO:0000256" key="4">
    <source>
        <dbReference type="SAM" id="MobiDB-lite"/>
    </source>
</evidence>
<dbReference type="GO" id="GO:0005634">
    <property type="term" value="C:nucleus"/>
    <property type="evidence" value="ECO:0007669"/>
    <property type="project" value="UniProtKB-SubCell"/>
</dbReference>
<feature type="compositionally biased region" description="Basic residues" evidence="4">
    <location>
        <begin position="180"/>
        <end position="189"/>
    </location>
</feature>
<dbReference type="AlphaFoldDB" id="A0A6A5C0K8"/>
<dbReference type="InterPro" id="IPR002775">
    <property type="entry name" value="DNA/RNA-bd_Alba-like"/>
</dbReference>
<dbReference type="GeneID" id="68120761"/>
<proteinExistence type="inferred from homology"/>
<evidence type="ECO:0000313" key="6">
    <source>
        <dbReference type="EMBL" id="KAF0980332.1"/>
    </source>
</evidence>
<dbReference type="EMBL" id="VFQX01000019">
    <property type="protein sequence ID" value="KAF0980332.1"/>
    <property type="molecule type" value="Genomic_DNA"/>
</dbReference>
<dbReference type="VEuPathDB" id="AmoebaDB:FDP41_013546"/>
<dbReference type="Gene3D" id="3.30.110.20">
    <property type="entry name" value="Alba-like domain"/>
    <property type="match status" value="1"/>
</dbReference>
<dbReference type="PANTHER" id="PTHR13516:SF4">
    <property type="entry name" value="FI09323P"/>
    <property type="match status" value="1"/>
</dbReference>
<comment type="subcellular location">
    <subcellularLocation>
        <location evidence="1">Nucleus</location>
    </subcellularLocation>
</comment>
<dbReference type="SUPFAM" id="SSF82704">
    <property type="entry name" value="AlbA-like"/>
    <property type="match status" value="1"/>
</dbReference>
<evidence type="ECO:0000313" key="7">
    <source>
        <dbReference type="Proteomes" id="UP000444721"/>
    </source>
</evidence>
<comment type="similarity">
    <text evidence="2">Belongs to the histone-like Alba family.</text>
</comment>
<evidence type="ECO:0000256" key="2">
    <source>
        <dbReference type="ARBA" id="ARBA00008018"/>
    </source>
</evidence>
<feature type="region of interest" description="Disordered" evidence="4">
    <location>
        <begin position="155"/>
        <end position="266"/>
    </location>
</feature>
<dbReference type="RefSeq" id="XP_044565045.1">
    <property type="nucleotide sequence ID" value="XM_044704188.1"/>
</dbReference>
<dbReference type="VEuPathDB" id="AmoebaDB:NF0019760"/>
<dbReference type="Proteomes" id="UP000444721">
    <property type="component" value="Unassembled WGS sequence"/>
</dbReference>
<dbReference type="OrthoDB" id="424402at2759"/>
<evidence type="ECO:0000259" key="5">
    <source>
        <dbReference type="Pfam" id="PF01918"/>
    </source>
</evidence>
<dbReference type="InterPro" id="IPR051958">
    <property type="entry name" value="Alba-like_NAB"/>
</dbReference>
<evidence type="ECO:0000256" key="1">
    <source>
        <dbReference type="ARBA" id="ARBA00004123"/>
    </source>
</evidence>
<keyword evidence="7" id="KW-1185">Reference proteome</keyword>
<dbReference type="PANTHER" id="PTHR13516">
    <property type="entry name" value="RIBONUCLEASE P SUBUNIT P25"/>
    <property type="match status" value="1"/>
</dbReference>
<keyword evidence="3" id="KW-0539">Nucleus</keyword>
<feature type="region of interest" description="Disordered" evidence="4">
    <location>
        <begin position="1"/>
        <end position="28"/>
    </location>
</feature>
<accession>A0A6A5C0K8</accession>
<comment type="caution">
    <text evidence="6">The sequence shown here is derived from an EMBL/GenBank/DDBJ whole genome shotgun (WGS) entry which is preliminary data.</text>
</comment>
<organism evidence="6 7">
    <name type="scientific">Naegleria fowleri</name>
    <name type="common">Brain eating amoeba</name>
    <dbReference type="NCBI Taxonomy" id="5763"/>
    <lineage>
        <taxon>Eukaryota</taxon>
        <taxon>Discoba</taxon>
        <taxon>Heterolobosea</taxon>
        <taxon>Tetramitia</taxon>
        <taxon>Eutetramitia</taxon>
        <taxon>Vahlkampfiidae</taxon>
        <taxon>Naegleria</taxon>
    </lineage>
</organism>
<feature type="compositionally biased region" description="Basic residues" evidence="4">
    <location>
        <begin position="238"/>
        <end position="251"/>
    </location>
</feature>
<feature type="compositionally biased region" description="Low complexity" evidence="4">
    <location>
        <begin position="206"/>
        <end position="231"/>
    </location>
</feature>
<dbReference type="OMA" id="DQYEPKE"/>
<feature type="domain" description="DNA/RNA-binding protein Alba-like" evidence="5">
    <location>
        <begin position="28"/>
        <end position="113"/>
    </location>
</feature>
<dbReference type="Pfam" id="PF01918">
    <property type="entry name" value="Alba"/>
    <property type="match status" value="1"/>
</dbReference>
<name>A0A6A5C0K8_NAEFO</name>
<sequence>MSQSNYKKVEKPGRNNAGGDASSNIQKNEIRITAQGRSRSYISYAVGLLDPSLLQKDEATSAAETSTPQQQQQQYDSVVLKAMGKAIQKAVTIAEVLKRRVAGLHQITSIESQEIEDQYEPKEEGMDVVTKKRTVSSIIIKLSKKPLDTNALGYQPPIPEDQVTAPQVISAKKVPGGGAGKRRKRRTRAPVKSTTTTTGGGGGGATTTATQQPTKTQGTKQQQATTTQAAAVSGGNRGRGRGRGGRGRGRGGRGQARKQTAATSQQ</sequence>
<dbReference type="GO" id="GO:0003723">
    <property type="term" value="F:RNA binding"/>
    <property type="evidence" value="ECO:0007669"/>
    <property type="project" value="TreeGrafter"/>
</dbReference>
<gene>
    <name evidence="6" type="ORF">FDP41_013546</name>
</gene>
<protein>
    <recommendedName>
        <fullName evidence="5">DNA/RNA-binding protein Alba-like domain-containing protein</fullName>
    </recommendedName>
</protein>
<dbReference type="VEuPathDB" id="AmoebaDB:NfTy_028180"/>
<dbReference type="InterPro" id="IPR036882">
    <property type="entry name" value="Alba-like_dom_sf"/>
</dbReference>
<feature type="compositionally biased region" description="Polar residues" evidence="4">
    <location>
        <begin position="257"/>
        <end position="266"/>
    </location>
</feature>
<reference evidence="6 7" key="1">
    <citation type="journal article" date="2019" name="Sci. Rep.">
        <title>Nanopore sequencing improves the draft genome of the human pathogenic amoeba Naegleria fowleri.</title>
        <authorList>
            <person name="Liechti N."/>
            <person name="Schurch N."/>
            <person name="Bruggmann R."/>
            <person name="Wittwer M."/>
        </authorList>
    </citation>
    <scope>NUCLEOTIDE SEQUENCE [LARGE SCALE GENOMIC DNA]</scope>
    <source>
        <strain evidence="6 7">ATCC 30894</strain>
    </source>
</reference>